<dbReference type="InterPro" id="IPR011989">
    <property type="entry name" value="ARM-like"/>
</dbReference>
<gene>
    <name evidence="2" type="ORF">GSOID_T00030055001</name>
</gene>
<dbReference type="Proteomes" id="UP000011014">
    <property type="component" value="Unassembled WGS sequence"/>
</dbReference>
<evidence type="ECO:0000256" key="1">
    <source>
        <dbReference type="SAM" id="MobiDB-lite"/>
    </source>
</evidence>
<feature type="non-terminal residue" evidence="2">
    <location>
        <position position="1"/>
    </location>
</feature>
<feature type="compositionally biased region" description="Low complexity" evidence="1">
    <location>
        <begin position="152"/>
        <end position="182"/>
    </location>
</feature>
<organism evidence="2">
    <name type="scientific">Oikopleura dioica</name>
    <name type="common">Tunicate</name>
    <dbReference type="NCBI Taxonomy" id="34765"/>
    <lineage>
        <taxon>Eukaryota</taxon>
        <taxon>Metazoa</taxon>
        <taxon>Chordata</taxon>
        <taxon>Tunicata</taxon>
        <taxon>Appendicularia</taxon>
        <taxon>Copelata</taxon>
        <taxon>Oikopleuridae</taxon>
        <taxon>Oikopleura</taxon>
    </lineage>
</organism>
<dbReference type="InterPro" id="IPR016024">
    <property type="entry name" value="ARM-type_fold"/>
</dbReference>
<feature type="compositionally biased region" description="Polar residues" evidence="1">
    <location>
        <begin position="136"/>
        <end position="146"/>
    </location>
</feature>
<dbReference type="Gene3D" id="1.25.10.10">
    <property type="entry name" value="Leucine-rich Repeat Variant"/>
    <property type="match status" value="2"/>
</dbReference>
<dbReference type="AlphaFoldDB" id="E4YNE4"/>
<feature type="compositionally biased region" description="Low complexity" evidence="1">
    <location>
        <begin position="190"/>
        <end position="208"/>
    </location>
</feature>
<accession>E4YNE4</accession>
<proteinExistence type="predicted"/>
<feature type="region of interest" description="Disordered" evidence="1">
    <location>
        <begin position="95"/>
        <end position="208"/>
    </location>
</feature>
<dbReference type="SUPFAM" id="SSF48371">
    <property type="entry name" value="ARM repeat"/>
    <property type="match status" value="1"/>
</dbReference>
<protein>
    <submittedName>
        <fullName evidence="2">Uncharacterized protein</fullName>
    </submittedName>
</protein>
<evidence type="ECO:0000313" key="2">
    <source>
        <dbReference type="EMBL" id="CBY36992.1"/>
    </source>
</evidence>
<reference evidence="2" key="1">
    <citation type="journal article" date="2010" name="Science">
        <title>Plasticity of animal genome architecture unmasked by rapid evolution of a pelagic tunicate.</title>
        <authorList>
            <person name="Denoeud F."/>
            <person name="Henriet S."/>
            <person name="Mungpakdee S."/>
            <person name="Aury J.M."/>
            <person name="Da Silva C."/>
            <person name="Brinkmann H."/>
            <person name="Mikhaleva J."/>
            <person name="Olsen L.C."/>
            <person name="Jubin C."/>
            <person name="Canestro C."/>
            <person name="Bouquet J.M."/>
            <person name="Danks G."/>
            <person name="Poulain J."/>
            <person name="Campsteijn C."/>
            <person name="Adamski M."/>
            <person name="Cross I."/>
            <person name="Yadetie F."/>
            <person name="Muffato M."/>
            <person name="Louis A."/>
            <person name="Butcher S."/>
            <person name="Tsagkogeorga G."/>
            <person name="Konrad A."/>
            <person name="Singh S."/>
            <person name="Jensen M.F."/>
            <person name="Cong E.H."/>
            <person name="Eikeseth-Otteraa H."/>
            <person name="Noel B."/>
            <person name="Anthouard V."/>
            <person name="Porcel B.M."/>
            <person name="Kachouri-Lafond R."/>
            <person name="Nishino A."/>
            <person name="Ugolini M."/>
            <person name="Chourrout P."/>
            <person name="Nishida H."/>
            <person name="Aasland R."/>
            <person name="Huzurbazar S."/>
            <person name="Westhof E."/>
            <person name="Delsuc F."/>
            <person name="Lehrach H."/>
            <person name="Reinhardt R."/>
            <person name="Weissenbach J."/>
            <person name="Roy S.W."/>
            <person name="Artiguenave F."/>
            <person name="Postlethwait J.H."/>
            <person name="Manak J.R."/>
            <person name="Thompson E.M."/>
            <person name="Jaillon O."/>
            <person name="Du Pasquier L."/>
            <person name="Boudinot P."/>
            <person name="Liberles D.A."/>
            <person name="Volff J.N."/>
            <person name="Philippe H."/>
            <person name="Lenhard B."/>
            <person name="Roest Crollius H."/>
            <person name="Wincker P."/>
            <person name="Chourrout D."/>
        </authorList>
    </citation>
    <scope>NUCLEOTIDE SEQUENCE [LARGE SCALE GENOMIC DNA]</scope>
</reference>
<feature type="region of interest" description="Disordered" evidence="1">
    <location>
        <begin position="240"/>
        <end position="282"/>
    </location>
</feature>
<name>E4YNE4_OIKDI</name>
<feature type="compositionally biased region" description="Polar residues" evidence="1">
    <location>
        <begin position="245"/>
        <end position="254"/>
    </location>
</feature>
<dbReference type="EMBL" id="FN654880">
    <property type="protein sequence ID" value="CBY36992.1"/>
    <property type="molecule type" value="Genomic_DNA"/>
</dbReference>
<sequence>ILVWLTTLAPRIEGGELQLSEVRSAIIRIAQWGGEISRDNRSTNRTTTQIRKCAHEALKALEKSCGPDFEALLENLPPTTTETCRYLLESTFSTTASRTASRQGSRVGSRIGSRAGSRTVSPSRRPVSRGAARPGQTRSEPNSSTKIPRATNGISSKASNGSSSIPTFRKTSSSSKPSTPTSLIPPKVVTSIDSPSSTLTPSTPRTPATAEKKLLEPASSSSLPEPNSVDTISSQLSHMSLTSSNANDKSSASLNLDRPDSRPPPSPCRSEEGTSESLSPADIFIDGNSKAADKLVALESLEPELLDEMEISRVLLALEKCLKDKEETVLQQAAFEMISKMAELCPKYFQNFTSGLVRTLVTLSTDETCELQSEECLEALSKYLPAISLIEPFCEGITQAENDEIKGIFYGYLIPIPAKVAKEAVQLSGAGDASSSKDFSETNAWSRMAQISLEAIRSNLSSMRKNGCTLLANMSLATKNQEAVDKILSELSGAAQKLANSYIKKASNEVTTTTSSTI</sequence>
<feature type="compositionally biased region" description="Low complexity" evidence="1">
    <location>
        <begin position="116"/>
        <end position="135"/>
    </location>
</feature>